<dbReference type="InterPro" id="IPR029069">
    <property type="entry name" value="HotDog_dom_sf"/>
</dbReference>
<dbReference type="InterPro" id="IPR049449">
    <property type="entry name" value="TesB_ACOT8-like_N"/>
</dbReference>
<accession>A0A381PZ95</accession>
<organism evidence="2">
    <name type="scientific">marine metagenome</name>
    <dbReference type="NCBI Taxonomy" id="408172"/>
    <lineage>
        <taxon>unclassified sequences</taxon>
        <taxon>metagenomes</taxon>
        <taxon>ecological metagenomes</taxon>
    </lineage>
</organism>
<evidence type="ECO:0000259" key="1">
    <source>
        <dbReference type="Pfam" id="PF13622"/>
    </source>
</evidence>
<dbReference type="EMBL" id="UINC01001116">
    <property type="protein sequence ID" value="SUZ71267.1"/>
    <property type="molecule type" value="Genomic_DNA"/>
</dbReference>
<dbReference type="AlphaFoldDB" id="A0A381PZ95"/>
<name>A0A381PZ95_9ZZZZ</name>
<evidence type="ECO:0000313" key="2">
    <source>
        <dbReference type="EMBL" id="SUZ71267.1"/>
    </source>
</evidence>
<dbReference type="Pfam" id="PF13622">
    <property type="entry name" value="4HBT_3"/>
    <property type="match status" value="1"/>
</dbReference>
<reference evidence="2" key="1">
    <citation type="submission" date="2018-05" db="EMBL/GenBank/DDBJ databases">
        <authorList>
            <person name="Lanie J.A."/>
            <person name="Ng W.-L."/>
            <person name="Kazmierczak K.M."/>
            <person name="Andrzejewski T.M."/>
            <person name="Davidsen T.M."/>
            <person name="Wayne K.J."/>
            <person name="Tettelin H."/>
            <person name="Glass J.I."/>
            <person name="Rusch D."/>
            <person name="Podicherti R."/>
            <person name="Tsui H.-C.T."/>
            <person name="Winkler M.E."/>
        </authorList>
    </citation>
    <scope>NUCLEOTIDE SEQUENCE</scope>
</reference>
<gene>
    <name evidence="2" type="ORF">METZ01_LOCUS24121</name>
</gene>
<dbReference type="Gene3D" id="2.40.160.210">
    <property type="entry name" value="Acyl-CoA thioesterase, double hotdog domain"/>
    <property type="match status" value="1"/>
</dbReference>
<dbReference type="SUPFAM" id="SSF54637">
    <property type="entry name" value="Thioesterase/thiol ester dehydrase-isomerase"/>
    <property type="match status" value="1"/>
</dbReference>
<dbReference type="InterPro" id="IPR042171">
    <property type="entry name" value="Acyl-CoA_hotdog"/>
</dbReference>
<feature type="domain" description="Acyl-CoA thioesterase-like N-terminal HotDog" evidence="1">
    <location>
        <begin position="46"/>
        <end position="121"/>
    </location>
</feature>
<proteinExistence type="predicted"/>
<protein>
    <recommendedName>
        <fullName evidence="1">Acyl-CoA thioesterase-like N-terminal HotDog domain-containing protein</fullName>
    </recommendedName>
</protein>
<sequence>MKRGLRSRDAINSAKHTPMTPLQYFGASPKGDRWELRLPQDIHGAFGGVTGGALAAASVALGRTIAPDRVAASVDIHFLRGLSTTGALVTLTTLSSGRSLTIVRAEFADESGRATTEARVAFAAPEALRTDIESAANSEALMGPPPPDLAASAKPWRKPEGVEAPIIDTAAPKAARVGSAIATLVTVPWEAVGDGGEGVCLAADLSVGPPVDAALPKGAWVPHPNPDLSLRFSGPATTGDLVAIASCTRILGGLATVETEVWQGELLTGTGVSTSLLMAKT</sequence>